<dbReference type="RefSeq" id="WP_184165366.1">
    <property type="nucleotide sequence ID" value="NZ_JACHLD010000006.1"/>
</dbReference>
<evidence type="ECO:0000259" key="1">
    <source>
        <dbReference type="Pfam" id="PF00534"/>
    </source>
</evidence>
<dbReference type="InterPro" id="IPR001296">
    <property type="entry name" value="Glyco_trans_1"/>
</dbReference>
<accession>A0A7W7IZY5</accession>
<dbReference type="PANTHER" id="PTHR12526:SF630">
    <property type="entry name" value="GLYCOSYLTRANSFERASE"/>
    <property type="match status" value="1"/>
</dbReference>
<keyword evidence="3" id="KW-1185">Reference proteome</keyword>
<evidence type="ECO:0000313" key="2">
    <source>
        <dbReference type="EMBL" id="MBB4803633.1"/>
    </source>
</evidence>
<dbReference type="Pfam" id="PF00534">
    <property type="entry name" value="Glycos_transf_1"/>
    <property type="match status" value="1"/>
</dbReference>
<dbReference type="PANTHER" id="PTHR12526">
    <property type="entry name" value="GLYCOSYLTRANSFERASE"/>
    <property type="match status" value="1"/>
</dbReference>
<dbReference type="EMBL" id="JACHLD010000006">
    <property type="protein sequence ID" value="MBB4803633.1"/>
    <property type="molecule type" value="Genomic_DNA"/>
</dbReference>
<dbReference type="AlphaFoldDB" id="A0A7W7IZY5"/>
<evidence type="ECO:0000313" key="3">
    <source>
        <dbReference type="Proteomes" id="UP000561681"/>
    </source>
</evidence>
<comment type="caution">
    <text evidence="2">The sequence shown here is derived from an EMBL/GenBank/DDBJ whole genome shotgun (WGS) entry which is preliminary data.</text>
</comment>
<dbReference type="SUPFAM" id="SSF53756">
    <property type="entry name" value="UDP-Glycosyltransferase/glycogen phosphorylase"/>
    <property type="match status" value="1"/>
</dbReference>
<name>A0A7W7IZY5_9FLAO</name>
<reference evidence="2 3" key="1">
    <citation type="submission" date="2020-08" db="EMBL/GenBank/DDBJ databases">
        <title>Functional genomics of gut bacteria from endangered species of beetles.</title>
        <authorList>
            <person name="Carlos-Shanley C."/>
        </authorList>
    </citation>
    <scope>NUCLEOTIDE SEQUENCE [LARGE SCALE GENOMIC DNA]</scope>
    <source>
        <strain evidence="2 3">S00142</strain>
    </source>
</reference>
<organism evidence="2 3">
    <name type="scientific">Flavobacterium nitrogenifigens</name>
    <dbReference type="NCBI Taxonomy" id="1617283"/>
    <lineage>
        <taxon>Bacteria</taxon>
        <taxon>Pseudomonadati</taxon>
        <taxon>Bacteroidota</taxon>
        <taxon>Flavobacteriia</taxon>
        <taxon>Flavobacteriales</taxon>
        <taxon>Flavobacteriaceae</taxon>
        <taxon>Flavobacterium</taxon>
    </lineage>
</organism>
<dbReference type="Proteomes" id="UP000561681">
    <property type="component" value="Unassembled WGS sequence"/>
</dbReference>
<sequence length="372" mass="42949">MKFAVITHVNHILQANDYFGYAPYVNEMNIWFKYVDEVIIVAPIKNGVPTAIESAYKHEKIDFRKVPDFSFTSFSRIFSSIFKLPIIFWKVYFAMKNADHIHLRCPGNMGLVGCFVQVLFPNKTKTAKYAGNWDSQSKQPFTYNIQKWILNNTFLTRNMEVLVYGNWKNQTKNIKPFFTATYSESEKEIIVKESLNSEINFVFVGSLVSGKNPLYAIKLVEKLARNGKSVILNLYGEGAEKESLKNYIQENNLQNFVILHGNKNKEVIKKAYQQSHFVILPSKSEGWPKAIAEAMFWGCVPIATKISCVPFMLDFGNRGILLEMDLNRDIDEIESIIFHENNLKNKSILAQSWSQNYTLELFETEIKKLLLK</sequence>
<feature type="domain" description="Glycosyl transferase family 1" evidence="1">
    <location>
        <begin position="194"/>
        <end position="325"/>
    </location>
</feature>
<dbReference type="CDD" id="cd01635">
    <property type="entry name" value="Glycosyltransferase_GTB-type"/>
    <property type="match status" value="1"/>
</dbReference>
<protein>
    <submittedName>
        <fullName evidence="2">Glycosyltransferase involved in cell wall biosynthesis</fullName>
    </submittedName>
</protein>
<keyword evidence="2" id="KW-0808">Transferase</keyword>
<proteinExistence type="predicted"/>
<dbReference type="GO" id="GO:0016757">
    <property type="term" value="F:glycosyltransferase activity"/>
    <property type="evidence" value="ECO:0007669"/>
    <property type="project" value="InterPro"/>
</dbReference>
<gene>
    <name evidence="2" type="ORF">HNP37_003708</name>
</gene>
<dbReference type="Gene3D" id="3.40.50.2000">
    <property type="entry name" value="Glycogen Phosphorylase B"/>
    <property type="match status" value="2"/>
</dbReference>